<protein>
    <submittedName>
        <fullName evidence="2">NAD(P)/FAD-dependent oxidoreductase</fullName>
    </submittedName>
</protein>
<keyword evidence="3" id="KW-1185">Reference proteome</keyword>
<dbReference type="Gene3D" id="3.50.50.60">
    <property type="entry name" value="FAD/NAD(P)-binding domain"/>
    <property type="match status" value="1"/>
</dbReference>
<dbReference type="AlphaFoldDB" id="A0A7K3LPD4"/>
<dbReference type="EMBL" id="JAADZU010000030">
    <property type="protein sequence ID" value="NDK90099.1"/>
    <property type="molecule type" value="Genomic_DNA"/>
</dbReference>
<dbReference type="PANTHER" id="PTHR10668">
    <property type="entry name" value="PHYTOENE DEHYDROGENASE"/>
    <property type="match status" value="1"/>
</dbReference>
<dbReference type="SUPFAM" id="SSF51905">
    <property type="entry name" value="FAD/NAD(P)-binding domain"/>
    <property type="match status" value="1"/>
</dbReference>
<evidence type="ECO:0000313" key="2">
    <source>
        <dbReference type="EMBL" id="NDK90099.1"/>
    </source>
</evidence>
<evidence type="ECO:0000256" key="1">
    <source>
        <dbReference type="SAM" id="MobiDB-lite"/>
    </source>
</evidence>
<proteinExistence type="predicted"/>
<dbReference type="RefSeq" id="WP_053778697.1">
    <property type="nucleotide sequence ID" value="NZ_JAADZU010000030.1"/>
</dbReference>
<name>A0A7K3LPD4_9ACTN</name>
<organism evidence="2 3">
    <name type="scientific">Gordonia desulfuricans</name>
    <dbReference type="NCBI Taxonomy" id="89051"/>
    <lineage>
        <taxon>Bacteria</taxon>
        <taxon>Bacillati</taxon>
        <taxon>Actinomycetota</taxon>
        <taxon>Actinomycetes</taxon>
        <taxon>Mycobacteriales</taxon>
        <taxon>Gordoniaceae</taxon>
        <taxon>Gordonia</taxon>
    </lineage>
</organism>
<reference evidence="2 3" key="1">
    <citation type="submission" date="2020-01" db="EMBL/GenBank/DDBJ databases">
        <title>Investigation of new actinobacteria for the biodesulphurisation of diesel fuel.</title>
        <authorList>
            <person name="Athi Narayanan S.M."/>
        </authorList>
    </citation>
    <scope>NUCLEOTIDE SEQUENCE [LARGE SCALE GENOMIC DNA]</scope>
    <source>
        <strain evidence="2 3">213E</strain>
    </source>
</reference>
<gene>
    <name evidence="2" type="ORF">GYA93_10965</name>
</gene>
<accession>A0A7K3LPD4</accession>
<dbReference type="Proteomes" id="UP000466307">
    <property type="component" value="Unassembled WGS sequence"/>
</dbReference>
<feature type="region of interest" description="Disordered" evidence="1">
    <location>
        <begin position="397"/>
        <end position="419"/>
    </location>
</feature>
<evidence type="ECO:0000313" key="3">
    <source>
        <dbReference type="Proteomes" id="UP000466307"/>
    </source>
</evidence>
<dbReference type="InterPro" id="IPR036188">
    <property type="entry name" value="FAD/NAD-bd_sf"/>
</dbReference>
<sequence length="475" mass="49578">MTARAVVVGSGPNGLSAAVRLAQAGVSVQVIEGSDEIGGATGTGELSVPGVRHDHCSAVHPLGVASPYLATLPLERHGLRWRWPEIDCAHPLDDGTAGLLHRDLDTTVAGLGADGRRWRALVGPLTDRFDAIAADILGPVLRVPRHPFATARFGVRALAPASTLARTLRTPQARALLIGMAAHGFTRLDRPGSAAVAMMLVAAGHRSGWPVAEGGSSAITAAMAGLLTELGGTITTGVHIRRRTDLPDADLVLLDVMPPAAAEILGAEQPRRIGRAYRRRRSVGAAYKVDYVIDGEVGWTATDCARAGTVHLGGSAAEIVEAERQVVSGVMPERPFVLIGQQWLADPGRAAGRLRPLWAYAHVPAGYPGDVTDAVTAQIDRFAPGFADRVVAAHVTTPQESQRRNPNHVDGDIGGGPNDLRNLIGRPRLSMNPYATGVSGVYLCSSATPPGGGVHGMCGVHAAQAALRYLASGSR</sequence>
<dbReference type="Pfam" id="PF13450">
    <property type="entry name" value="NAD_binding_8"/>
    <property type="match status" value="1"/>
</dbReference>
<feature type="compositionally biased region" description="Basic and acidic residues" evidence="1">
    <location>
        <begin position="401"/>
        <end position="411"/>
    </location>
</feature>
<comment type="caution">
    <text evidence="2">The sequence shown here is derived from an EMBL/GenBank/DDBJ whole genome shotgun (WGS) entry which is preliminary data.</text>
</comment>
<dbReference type="PRINTS" id="PR00411">
    <property type="entry name" value="PNDRDTASEI"/>
</dbReference>
<dbReference type="PANTHER" id="PTHR10668:SF105">
    <property type="entry name" value="DEHYDROGENASE-RELATED"/>
    <property type="match status" value="1"/>
</dbReference>